<evidence type="ECO:0000313" key="12">
    <source>
        <dbReference type="EMBL" id="MEX0385533.1"/>
    </source>
</evidence>
<sequence>MSGMPTFGWQGRDLNGARRCGLMPAGDAGQLRRHLRSRGIVVEHAFAVPAWLEGVLTPATPAVRPRQTTPLLRQLSIMATAGIPLVEALEMIAREEKHAGLRRVIGTIRHHVAAGMPLSAALAEQPRHFSPLLCGLVHAGEQSGELETLLERIASDSERSEAIRRRLRRAMVYPALVLCIALVVTVALLVFVVPRFESLFQGFGAQLPLFTRQIIAASEWLRQGGWLVMTALIACFAIVGAATPRLPRLRRCRDRLILRLPLVGTLIEGGMIARFTRTLAVMLRAGIPLAEALPTIARTLGNTVYRDAVLQMADHLRDGRSLAFAVGSAGRFPASTGQMIATGEASGRVETMLERIAERHETRVIQGVDGLGAALEPIIMSLLGLLVGGLVLAMYLPVFQLGAVV</sequence>
<comment type="similarity">
    <text evidence="2 9">Belongs to the GSP F family.</text>
</comment>
<feature type="transmembrane region" description="Helical" evidence="10">
    <location>
        <begin position="226"/>
        <end position="244"/>
    </location>
</feature>
<protein>
    <submittedName>
        <fullName evidence="12">Type II secretion system F family protein</fullName>
    </submittedName>
</protein>
<evidence type="ECO:0000256" key="1">
    <source>
        <dbReference type="ARBA" id="ARBA00004429"/>
    </source>
</evidence>
<feature type="transmembrane region" description="Helical" evidence="10">
    <location>
        <begin position="256"/>
        <end position="275"/>
    </location>
</feature>
<keyword evidence="7 10" id="KW-1133">Transmembrane helix</keyword>
<dbReference type="PANTHER" id="PTHR30012">
    <property type="entry name" value="GENERAL SECRETION PATHWAY PROTEIN"/>
    <property type="match status" value="1"/>
</dbReference>
<evidence type="ECO:0000256" key="6">
    <source>
        <dbReference type="ARBA" id="ARBA00022692"/>
    </source>
</evidence>
<dbReference type="RefSeq" id="WP_367966017.1">
    <property type="nucleotide sequence ID" value="NZ_JBAKFJ010000001.1"/>
</dbReference>
<dbReference type="InterPro" id="IPR001992">
    <property type="entry name" value="T2SS_GspF/T4SS_PilC_CS"/>
</dbReference>
<feature type="domain" description="Type II secretion system protein GspF" evidence="11">
    <location>
        <begin position="72"/>
        <end position="194"/>
    </location>
</feature>
<dbReference type="InterPro" id="IPR042094">
    <property type="entry name" value="T2SS_GspF_sf"/>
</dbReference>
<evidence type="ECO:0000259" key="11">
    <source>
        <dbReference type="Pfam" id="PF00482"/>
    </source>
</evidence>
<comment type="caution">
    <text evidence="12">The sequence shown here is derived from an EMBL/GenBank/DDBJ whole genome shotgun (WGS) entry which is preliminary data.</text>
</comment>
<feature type="transmembrane region" description="Helical" evidence="10">
    <location>
        <begin position="172"/>
        <end position="193"/>
    </location>
</feature>
<feature type="domain" description="Type II secretion system protein GspF" evidence="11">
    <location>
        <begin position="275"/>
        <end position="397"/>
    </location>
</feature>
<dbReference type="Proteomes" id="UP001556653">
    <property type="component" value="Unassembled WGS sequence"/>
</dbReference>
<name>A0ABV3S5Y1_9GAMM</name>
<keyword evidence="5" id="KW-0997">Cell inner membrane</keyword>
<feature type="transmembrane region" description="Helical" evidence="10">
    <location>
        <begin position="378"/>
        <end position="399"/>
    </location>
</feature>
<evidence type="ECO:0000256" key="5">
    <source>
        <dbReference type="ARBA" id="ARBA00022519"/>
    </source>
</evidence>
<dbReference type="PANTHER" id="PTHR30012:SF7">
    <property type="entry name" value="PROTEIN TRANSPORT PROTEIN HOFC HOMOLOG"/>
    <property type="match status" value="1"/>
</dbReference>
<dbReference type="PROSITE" id="PS00874">
    <property type="entry name" value="T2SP_F"/>
    <property type="match status" value="1"/>
</dbReference>
<evidence type="ECO:0000256" key="2">
    <source>
        <dbReference type="ARBA" id="ARBA00005745"/>
    </source>
</evidence>
<dbReference type="InterPro" id="IPR018076">
    <property type="entry name" value="T2SS_GspF_dom"/>
</dbReference>
<keyword evidence="3 9" id="KW-0813">Transport</keyword>
<reference evidence="12 13" key="1">
    <citation type="submission" date="2024-02" db="EMBL/GenBank/DDBJ databases">
        <title>New especies of Spiribacter isolated from saline water.</title>
        <authorList>
            <person name="Leon M.J."/>
            <person name="De La Haba R."/>
            <person name="Sanchez-Porro C."/>
            <person name="Ventosa A."/>
        </authorList>
    </citation>
    <scope>NUCLEOTIDE SEQUENCE [LARGE SCALE GENOMIC DNA]</scope>
    <source>
        <strain evidence="13">ag22IC4-227</strain>
    </source>
</reference>
<evidence type="ECO:0000256" key="10">
    <source>
        <dbReference type="SAM" id="Phobius"/>
    </source>
</evidence>
<dbReference type="Pfam" id="PF00482">
    <property type="entry name" value="T2SSF"/>
    <property type="match status" value="2"/>
</dbReference>
<dbReference type="PRINTS" id="PR00812">
    <property type="entry name" value="BCTERIALGSPF"/>
</dbReference>
<evidence type="ECO:0000313" key="13">
    <source>
        <dbReference type="Proteomes" id="UP001556653"/>
    </source>
</evidence>
<dbReference type="Gene3D" id="1.20.81.30">
    <property type="entry name" value="Type II secretion system (T2SS), domain F"/>
    <property type="match status" value="2"/>
</dbReference>
<keyword evidence="13" id="KW-1185">Reference proteome</keyword>
<comment type="subcellular location">
    <subcellularLocation>
        <location evidence="1 9">Cell inner membrane</location>
        <topology evidence="1 9">Multi-pass membrane protein</topology>
    </subcellularLocation>
</comment>
<dbReference type="InterPro" id="IPR003004">
    <property type="entry name" value="GspF/PilC"/>
</dbReference>
<evidence type="ECO:0000256" key="3">
    <source>
        <dbReference type="ARBA" id="ARBA00022448"/>
    </source>
</evidence>
<evidence type="ECO:0000256" key="4">
    <source>
        <dbReference type="ARBA" id="ARBA00022475"/>
    </source>
</evidence>
<proteinExistence type="inferred from homology"/>
<keyword evidence="8 10" id="KW-0472">Membrane</keyword>
<keyword evidence="4" id="KW-1003">Cell membrane</keyword>
<dbReference type="EMBL" id="JBAKFJ010000001">
    <property type="protein sequence ID" value="MEX0385533.1"/>
    <property type="molecule type" value="Genomic_DNA"/>
</dbReference>
<accession>A0ABV3S5Y1</accession>
<organism evidence="12 13">
    <name type="scientific">Spiribacter onubensis</name>
    <dbReference type="NCBI Taxonomy" id="3122420"/>
    <lineage>
        <taxon>Bacteria</taxon>
        <taxon>Pseudomonadati</taxon>
        <taxon>Pseudomonadota</taxon>
        <taxon>Gammaproteobacteria</taxon>
        <taxon>Chromatiales</taxon>
        <taxon>Ectothiorhodospiraceae</taxon>
        <taxon>Spiribacter</taxon>
    </lineage>
</organism>
<evidence type="ECO:0000256" key="7">
    <source>
        <dbReference type="ARBA" id="ARBA00022989"/>
    </source>
</evidence>
<evidence type="ECO:0000256" key="8">
    <source>
        <dbReference type="ARBA" id="ARBA00023136"/>
    </source>
</evidence>
<evidence type="ECO:0000256" key="9">
    <source>
        <dbReference type="RuleBase" id="RU003923"/>
    </source>
</evidence>
<gene>
    <name evidence="12" type="ORF">V6X64_00805</name>
</gene>
<keyword evidence="6 9" id="KW-0812">Transmembrane</keyword>